<protein>
    <submittedName>
        <fullName evidence="2">Uncharacterized protein</fullName>
    </submittedName>
</protein>
<evidence type="ECO:0000313" key="2">
    <source>
        <dbReference type="EMBL" id="OTA41197.1"/>
    </source>
</evidence>
<proteinExistence type="predicted"/>
<reference evidence="3" key="2">
    <citation type="submission" date="2016-04" db="EMBL/GenBank/DDBJ databases">
        <authorList>
            <person name="Antunes L.P."/>
            <person name="Martins L.F."/>
            <person name="Pereira R.V."/>
            <person name="Thomas A.M."/>
            <person name="Barbosa D."/>
            <person name="Nascimento L."/>
            <person name="Silva G.M."/>
            <person name="Condomitti G.W."/>
            <person name="Digiampietri L.A."/>
            <person name="Lombardi K.C."/>
            <person name="Ramos P.L."/>
            <person name="Quaggio R.B."/>
            <person name="Oliveira J.C."/>
            <person name="Pascon R.C."/>
            <person name="Cruz J.B."/>
            <person name="Silva A.M."/>
            <person name="Setubal J.C."/>
        </authorList>
    </citation>
    <scope>NUCLEOTIDE SEQUENCE [LARGE SCALE GENOMIC DNA]</scope>
</reference>
<dbReference type="AlphaFoldDB" id="A0A1Y2T697"/>
<evidence type="ECO:0000313" key="1">
    <source>
        <dbReference type="EMBL" id="MBY6275740.1"/>
    </source>
</evidence>
<accession>A0A1Y2T697</accession>
<dbReference type="Proteomes" id="UP000732377">
    <property type="component" value="Unassembled WGS sequence"/>
</dbReference>
<evidence type="ECO:0000313" key="3">
    <source>
        <dbReference type="Proteomes" id="UP000194267"/>
    </source>
</evidence>
<comment type="caution">
    <text evidence="2">The sequence shown here is derived from an EMBL/GenBank/DDBJ whole genome shotgun (WGS) entry which is preliminary data.</text>
</comment>
<dbReference type="RefSeq" id="WP_011194520.1">
    <property type="nucleotide sequence ID" value="NZ_JACSIR010000005.1"/>
</dbReference>
<reference evidence="1" key="3">
    <citation type="submission" date="2017-11" db="EMBL/GenBank/DDBJ databases">
        <title>Three new genomes from thermophilic consortium.</title>
        <authorList>
            <person name="Quaggio R."/>
            <person name="Amgarten D."/>
            <person name="Setubal J.C."/>
        </authorList>
    </citation>
    <scope>NUCLEOTIDE SEQUENCE</scope>
    <source>
        <strain evidence="1">ZCTH01-B2</strain>
    </source>
</reference>
<gene>
    <name evidence="2" type="ORF">A6D92_09010</name>
    <name evidence="1" type="ORF">CWE10_05875</name>
</gene>
<reference evidence="2" key="1">
    <citation type="submission" date="2016-04" db="EMBL/GenBank/DDBJ databases">
        <authorList>
            <person name="Evans L.H."/>
            <person name="Alamgir A."/>
            <person name="Owens N."/>
            <person name="Weber N.D."/>
            <person name="Virtaneva K."/>
            <person name="Barbian K."/>
            <person name="Babar A."/>
            <person name="Rosenke K."/>
        </authorList>
    </citation>
    <scope>NUCLEOTIDE SEQUENCE [LARGE SCALE GENOMIC DNA]</scope>
    <source>
        <strain evidence="2">G2</strain>
    </source>
</reference>
<dbReference type="EMBL" id="PIUK01000038">
    <property type="protein sequence ID" value="MBY6275740.1"/>
    <property type="molecule type" value="Genomic_DNA"/>
</dbReference>
<organism evidence="2 3">
    <name type="scientific">Symbiobacterium thermophilum</name>
    <dbReference type="NCBI Taxonomy" id="2734"/>
    <lineage>
        <taxon>Bacteria</taxon>
        <taxon>Bacillati</taxon>
        <taxon>Bacillota</taxon>
        <taxon>Clostridia</taxon>
        <taxon>Eubacteriales</taxon>
        <taxon>Symbiobacteriaceae</taxon>
        <taxon>Symbiobacterium</taxon>
    </lineage>
</organism>
<dbReference type="EMBL" id="LWLV01000690">
    <property type="protein sequence ID" value="OTA41197.1"/>
    <property type="molecule type" value="Genomic_DNA"/>
</dbReference>
<dbReference type="Proteomes" id="UP000194267">
    <property type="component" value="Unassembled WGS sequence"/>
</dbReference>
<name>A0A1Y2T697_SYMTR</name>
<sequence length="172" mass="18333">MTVPAATWNPPAPQHGAVILTRTWRIVVYGDAVPRGARLYVALGPASLAEGYERLFPFLEAQRLCHRHVRTPELLRQLESLAAWAGKSVAVDPPESADPEELAGALDELLAGAGLTGPSLIAGARPFGGRTGLVFIRRAEPRPEQGGARHWLARLLGEGRPGHAPRGLGVHG</sequence>